<dbReference type="CDD" id="cd04823">
    <property type="entry name" value="ALAD_PBGS_aspartate_rich"/>
    <property type="match status" value="1"/>
</dbReference>
<keyword evidence="6 11" id="KW-0456">Lyase</keyword>
<dbReference type="PANTHER" id="PTHR11458:SF0">
    <property type="entry name" value="DELTA-AMINOLEVULINIC ACID DEHYDRATASE"/>
    <property type="match status" value="1"/>
</dbReference>
<dbReference type="UniPathway" id="UPA00251">
    <property type="reaction ID" value="UER00318"/>
</dbReference>
<evidence type="ECO:0000256" key="2">
    <source>
        <dbReference type="ARBA" id="ARBA00008055"/>
    </source>
</evidence>
<evidence type="ECO:0000256" key="8">
    <source>
        <dbReference type="ARBA" id="ARBA00047651"/>
    </source>
</evidence>
<dbReference type="NCBIfam" id="NF006762">
    <property type="entry name" value="PRK09283.1"/>
    <property type="match status" value="1"/>
</dbReference>
<reference evidence="13 14" key="1">
    <citation type="journal article" date="2018" name="Microbiome">
        <title>Fine metagenomic profile of the Mediterranean stratified and mixed water columns revealed by assembly and recruitment.</title>
        <authorList>
            <person name="Haro-Moreno J.M."/>
            <person name="Lopez-Perez M."/>
            <person name="De La Torre J.R."/>
            <person name="Picazo A."/>
            <person name="Camacho A."/>
            <person name="Rodriguez-Valera F."/>
        </authorList>
    </citation>
    <scope>NUCLEOTIDE SEQUENCE [LARGE SCALE GENOMIC DNA]</scope>
    <source>
        <strain evidence="13">MED-G78</strain>
    </source>
</reference>
<feature type="active site" description="Schiff-base intermediate with substrate" evidence="9">
    <location>
        <position position="201"/>
    </location>
</feature>
<dbReference type="InterPro" id="IPR001731">
    <property type="entry name" value="ALAD"/>
</dbReference>
<dbReference type="PIRSF" id="PIRSF001415">
    <property type="entry name" value="Porphbilin_synth"/>
    <property type="match status" value="1"/>
</dbReference>
<dbReference type="InterPro" id="IPR030656">
    <property type="entry name" value="ALAD_AS"/>
</dbReference>
<comment type="caution">
    <text evidence="13">The sequence shown here is derived from an EMBL/GenBank/DDBJ whole genome shotgun (WGS) entry which is preliminary data.</text>
</comment>
<dbReference type="Proteomes" id="UP000252915">
    <property type="component" value="Unassembled WGS sequence"/>
</dbReference>
<dbReference type="EC" id="4.2.1.24" evidence="3 11"/>
<evidence type="ECO:0000256" key="11">
    <source>
        <dbReference type="RuleBase" id="RU000515"/>
    </source>
</evidence>
<keyword evidence="7 11" id="KW-0627">Porphyrin biosynthesis</keyword>
<organism evidence="13 14">
    <name type="scientific">SAR86 cluster bacterium</name>
    <dbReference type="NCBI Taxonomy" id="2030880"/>
    <lineage>
        <taxon>Bacteria</taxon>
        <taxon>Pseudomonadati</taxon>
        <taxon>Pseudomonadota</taxon>
        <taxon>Gammaproteobacteria</taxon>
        <taxon>SAR86 cluster</taxon>
    </lineage>
</organism>
<dbReference type="AlphaFoldDB" id="A0A368C706"/>
<comment type="pathway">
    <text evidence="1">Porphyrin-containing compound metabolism; protoporphyrin-IX biosynthesis; coproporphyrinogen-III from 5-aminolevulinate: step 1/4.</text>
</comment>
<dbReference type="PANTHER" id="PTHR11458">
    <property type="entry name" value="DELTA-AMINOLEVULINIC ACID DEHYDRATASE"/>
    <property type="match status" value="1"/>
</dbReference>
<gene>
    <name evidence="13" type="ORF">DBW92_01215</name>
</gene>
<comment type="subunit">
    <text evidence="11">Homooctamer.</text>
</comment>
<evidence type="ECO:0000256" key="4">
    <source>
        <dbReference type="ARBA" id="ARBA00020771"/>
    </source>
</evidence>
<evidence type="ECO:0000256" key="3">
    <source>
        <dbReference type="ARBA" id="ARBA00012053"/>
    </source>
</evidence>
<dbReference type="GO" id="GO:0004655">
    <property type="term" value="F:porphobilinogen synthase activity"/>
    <property type="evidence" value="ECO:0007669"/>
    <property type="project" value="UniProtKB-EC"/>
</dbReference>
<comment type="catalytic activity">
    <reaction evidence="8 11">
        <text>2 5-aminolevulinate = porphobilinogen + 2 H2O + H(+)</text>
        <dbReference type="Rhea" id="RHEA:24064"/>
        <dbReference type="ChEBI" id="CHEBI:15377"/>
        <dbReference type="ChEBI" id="CHEBI:15378"/>
        <dbReference type="ChEBI" id="CHEBI:58126"/>
        <dbReference type="ChEBI" id="CHEBI:356416"/>
        <dbReference type="EC" id="4.2.1.24"/>
    </reaction>
</comment>
<evidence type="ECO:0000256" key="1">
    <source>
        <dbReference type="ARBA" id="ARBA00004694"/>
    </source>
</evidence>
<evidence type="ECO:0000256" key="12">
    <source>
        <dbReference type="RuleBase" id="RU004161"/>
    </source>
</evidence>
<dbReference type="SUPFAM" id="SSF51569">
    <property type="entry name" value="Aldolase"/>
    <property type="match status" value="1"/>
</dbReference>
<dbReference type="SMART" id="SM01004">
    <property type="entry name" value="ALAD"/>
    <property type="match status" value="1"/>
</dbReference>
<feature type="binding site" evidence="10">
    <location>
        <position position="241"/>
    </location>
    <ligand>
        <name>Mg(2+)</name>
        <dbReference type="ChEBI" id="CHEBI:18420"/>
    </ligand>
</feature>
<evidence type="ECO:0000256" key="9">
    <source>
        <dbReference type="PIRSR" id="PIRSR001415-1"/>
    </source>
</evidence>
<keyword evidence="10" id="KW-0479">Metal-binding</keyword>
<evidence type="ECO:0000256" key="7">
    <source>
        <dbReference type="ARBA" id="ARBA00023244"/>
    </source>
</evidence>
<dbReference type="FunFam" id="3.20.20.70:FF:000019">
    <property type="entry name" value="Delta-aminolevulinic acid dehydratase"/>
    <property type="match status" value="1"/>
</dbReference>
<evidence type="ECO:0000313" key="13">
    <source>
        <dbReference type="EMBL" id="RCL45369.1"/>
    </source>
</evidence>
<name>A0A368C706_9GAMM</name>
<dbReference type="InterPro" id="IPR013785">
    <property type="entry name" value="Aldolase_TIM"/>
</dbReference>
<dbReference type="GO" id="GO:0006782">
    <property type="term" value="P:protoporphyrinogen IX biosynthetic process"/>
    <property type="evidence" value="ECO:0007669"/>
    <property type="project" value="UniProtKB-UniPathway"/>
</dbReference>
<evidence type="ECO:0000256" key="5">
    <source>
        <dbReference type="ARBA" id="ARBA00023133"/>
    </source>
</evidence>
<protein>
    <recommendedName>
        <fullName evidence="4 11">Delta-aminolevulinic acid dehydratase</fullName>
        <ecNumber evidence="3 11">4.2.1.24</ecNumber>
    </recommendedName>
</protein>
<evidence type="ECO:0000256" key="10">
    <source>
        <dbReference type="PIRSR" id="PIRSR001415-5"/>
    </source>
</evidence>
<keyword evidence="5" id="KW-0350">Heme biosynthesis</keyword>
<dbReference type="Gene3D" id="3.20.20.70">
    <property type="entry name" value="Aldolase class I"/>
    <property type="match status" value="1"/>
</dbReference>
<dbReference type="EMBL" id="QOPI01000003">
    <property type="protein sequence ID" value="RCL45369.1"/>
    <property type="molecule type" value="Genomic_DNA"/>
</dbReference>
<proteinExistence type="inferred from homology"/>
<evidence type="ECO:0000313" key="14">
    <source>
        <dbReference type="Proteomes" id="UP000252915"/>
    </source>
</evidence>
<evidence type="ECO:0000256" key="6">
    <source>
        <dbReference type="ARBA" id="ARBA00023239"/>
    </source>
</evidence>
<dbReference type="GO" id="GO:0005829">
    <property type="term" value="C:cytosol"/>
    <property type="evidence" value="ECO:0007669"/>
    <property type="project" value="TreeGrafter"/>
</dbReference>
<keyword evidence="10" id="KW-0460">Magnesium</keyword>
<feature type="active site" description="Schiff-base intermediate with substrate" evidence="9">
    <location>
        <position position="256"/>
    </location>
</feature>
<dbReference type="Pfam" id="PF00490">
    <property type="entry name" value="ALAD"/>
    <property type="match status" value="1"/>
</dbReference>
<sequence>MFTKRKFPNTRLRRLRSKPYLRDLVRENNLTANDLIQPLFIKEDLKGTEIIEQMPGILRYGLDSIVGEITELVDLGIKSVALFPVINANKKDADGSEAINNNNLLCTAIKEIKSAVPEIIIISDVALDPYTTHGHDGILINDYVDNDKTLDQLVKQSIALAKSGADILAPSDMMDGRIKSIRKALEANDYKNTILLSYAAKYSSKFYGPFRNAVGSSSNLGKSSKAEYQMDVANSDEALHEVALDLSEGADIVMVKPGMPYLDIITKVKDTFNVPTFAYQVSGEYSMLKSAINNQWLESDVIIESLLCFKRAGADAVLTYAAKEIIKELN</sequence>
<dbReference type="GO" id="GO:0008270">
    <property type="term" value="F:zinc ion binding"/>
    <property type="evidence" value="ECO:0007669"/>
    <property type="project" value="TreeGrafter"/>
</dbReference>
<accession>A0A368C706</accession>
<comment type="similarity">
    <text evidence="2 12">Belongs to the ALAD family.</text>
</comment>
<dbReference type="PROSITE" id="PS00169">
    <property type="entry name" value="D_ALA_DEHYDRATASE"/>
    <property type="match status" value="1"/>
</dbReference>
<dbReference type="PRINTS" id="PR00144">
    <property type="entry name" value="DALDHYDRTASE"/>
</dbReference>